<proteinExistence type="predicted"/>
<dbReference type="EMBL" id="JBHSNC010000048">
    <property type="protein sequence ID" value="MFC5530908.1"/>
    <property type="molecule type" value="Genomic_DNA"/>
</dbReference>
<dbReference type="PIRSF" id="PIRSF030250">
    <property type="entry name" value="Ptase_At2g46880"/>
    <property type="match status" value="1"/>
</dbReference>
<feature type="domain" description="Calcineurin-like phosphoesterase" evidence="1">
    <location>
        <begin position="12"/>
        <end position="242"/>
    </location>
</feature>
<dbReference type="Gene3D" id="3.60.21.10">
    <property type="match status" value="1"/>
</dbReference>
<dbReference type="PANTHER" id="PTHR32440:SF11">
    <property type="entry name" value="METALLOPHOSPHOESTERASE DOMAIN-CONTAINING PROTEIN"/>
    <property type="match status" value="1"/>
</dbReference>
<dbReference type="Pfam" id="PF00149">
    <property type="entry name" value="Metallophos"/>
    <property type="match status" value="1"/>
</dbReference>
<dbReference type="SUPFAM" id="SSF56300">
    <property type="entry name" value="Metallo-dependent phosphatases"/>
    <property type="match status" value="1"/>
</dbReference>
<dbReference type="CDD" id="cd07383">
    <property type="entry name" value="MPP_Dcr2"/>
    <property type="match status" value="1"/>
</dbReference>
<evidence type="ECO:0000313" key="2">
    <source>
        <dbReference type="EMBL" id="MFC5530908.1"/>
    </source>
</evidence>
<accession>A0ABW0R130</accession>
<dbReference type="Proteomes" id="UP001596108">
    <property type="component" value="Unassembled WGS sequence"/>
</dbReference>
<dbReference type="InterPro" id="IPR029052">
    <property type="entry name" value="Metallo-depent_PP-like"/>
</dbReference>
<dbReference type="RefSeq" id="WP_378112850.1">
    <property type="nucleotide sequence ID" value="NZ_JBHSNC010000048.1"/>
</dbReference>
<keyword evidence="3" id="KW-1185">Reference proteome</keyword>
<protein>
    <submittedName>
        <fullName evidence="2">Metallophosphoesterase family protein</fullName>
    </submittedName>
</protein>
<comment type="caution">
    <text evidence="2">The sequence shown here is derived from an EMBL/GenBank/DDBJ whole genome shotgun (WGS) entry which is preliminary data.</text>
</comment>
<dbReference type="InterPro" id="IPR004843">
    <property type="entry name" value="Calcineurin-like_PHP"/>
</dbReference>
<gene>
    <name evidence="2" type="ORF">ACFPQ4_15875</name>
</gene>
<reference evidence="3" key="1">
    <citation type="journal article" date="2019" name="Int. J. Syst. Evol. Microbiol.">
        <title>The Global Catalogue of Microorganisms (GCM) 10K type strain sequencing project: providing services to taxonomists for standard genome sequencing and annotation.</title>
        <authorList>
            <consortium name="The Broad Institute Genomics Platform"/>
            <consortium name="The Broad Institute Genome Sequencing Center for Infectious Disease"/>
            <person name="Wu L."/>
            <person name="Ma J."/>
        </authorList>
    </citation>
    <scope>NUCLEOTIDE SEQUENCE [LARGE SCALE GENOMIC DNA]</scope>
    <source>
        <strain evidence="3">CGMCC 1.18578</strain>
    </source>
</reference>
<evidence type="ECO:0000259" key="1">
    <source>
        <dbReference type="Pfam" id="PF00149"/>
    </source>
</evidence>
<sequence length="311" mass="35160">MKQLTLRADGSFKIVQFTDLHWNNGEATDLRTRALMERVVAAEKPDFIVFTGDVIDSSRCRDPERSFRDALSVAEDSGIPWAAIFGNHDSESNVTREQLMRVQLSMAGTVAKRGPTELEGVGNFVLPVSDVDGRLAAALYCFDSGSYSDHVEAQGYGWIRERQLGWFRKEAEAFRLSNGGIPLPSLAFLHIPFPEYRDLWNGRFCYGHRYEKVGCPPVNSGLFAAMLDTDAIRGVFCGHDHINDYTGELYGIRLSYGRATGYSTYGRWLFQRGARVIRLRKGKPFDTWLRLANGSKVTQARKHWPTWYSKA</sequence>
<dbReference type="InterPro" id="IPR011230">
    <property type="entry name" value="PAP14/16/28/29"/>
</dbReference>
<name>A0ABW0R130_9BACL</name>
<evidence type="ECO:0000313" key="3">
    <source>
        <dbReference type="Proteomes" id="UP001596108"/>
    </source>
</evidence>
<organism evidence="2 3">
    <name type="scientific">Cohnella yongneupensis</name>
    <dbReference type="NCBI Taxonomy" id="425006"/>
    <lineage>
        <taxon>Bacteria</taxon>
        <taxon>Bacillati</taxon>
        <taxon>Bacillota</taxon>
        <taxon>Bacilli</taxon>
        <taxon>Bacillales</taxon>
        <taxon>Paenibacillaceae</taxon>
        <taxon>Cohnella</taxon>
    </lineage>
</organism>
<dbReference type="PANTHER" id="PTHR32440">
    <property type="entry name" value="PHOSPHATASE DCR2-RELATED-RELATED"/>
    <property type="match status" value="1"/>
</dbReference>